<reference evidence="1 2" key="1">
    <citation type="submission" date="2020-08" db="EMBL/GenBank/DDBJ databases">
        <title>Genomic Encyclopedia of Type Strains, Phase IV (KMG-IV): sequencing the most valuable type-strain genomes for metagenomic binning, comparative biology and taxonomic classification.</title>
        <authorList>
            <person name="Goeker M."/>
        </authorList>
    </citation>
    <scope>NUCLEOTIDE SEQUENCE [LARGE SCALE GENOMIC DNA]</scope>
    <source>
        <strain evidence="1 2">DSM 100044</strain>
    </source>
</reference>
<evidence type="ECO:0000313" key="1">
    <source>
        <dbReference type="EMBL" id="MBB5716539.1"/>
    </source>
</evidence>
<evidence type="ECO:0000313" key="2">
    <source>
        <dbReference type="Proteomes" id="UP000546200"/>
    </source>
</evidence>
<name>A0A7W9EVP5_9SPHN</name>
<accession>A0A7W9EVP5</accession>
<organism evidence="1 2">
    <name type="scientific">Sphingomonas aerophila</name>
    <dbReference type="NCBI Taxonomy" id="1344948"/>
    <lineage>
        <taxon>Bacteria</taxon>
        <taxon>Pseudomonadati</taxon>
        <taxon>Pseudomonadota</taxon>
        <taxon>Alphaproteobacteria</taxon>
        <taxon>Sphingomonadales</taxon>
        <taxon>Sphingomonadaceae</taxon>
        <taxon>Sphingomonas</taxon>
    </lineage>
</organism>
<proteinExistence type="predicted"/>
<dbReference type="Proteomes" id="UP000546200">
    <property type="component" value="Unassembled WGS sequence"/>
</dbReference>
<gene>
    <name evidence="1" type="ORF">FHS94_003405</name>
</gene>
<dbReference type="AlphaFoldDB" id="A0A7W9EVP5"/>
<dbReference type="EMBL" id="JACIJK010000011">
    <property type="protein sequence ID" value="MBB5716539.1"/>
    <property type="molecule type" value="Genomic_DNA"/>
</dbReference>
<keyword evidence="2" id="KW-1185">Reference proteome</keyword>
<protein>
    <submittedName>
        <fullName evidence="1">Uncharacterized protein</fullName>
    </submittedName>
</protein>
<sequence>MAEMMNGRAGEADGAAQITRFVDLDEREAAMLFVIGAEPAVEGAAMIGARVNGERPIAGLEPVLGGAPIADIIGDQRLSHAVLATALAIEDEFVFDNDLGGHRP</sequence>
<comment type="caution">
    <text evidence="1">The sequence shown here is derived from an EMBL/GenBank/DDBJ whole genome shotgun (WGS) entry which is preliminary data.</text>
</comment>